<feature type="domain" description="Tetracycline repressor TetR C-terminal" evidence="3">
    <location>
        <begin position="5"/>
        <end position="62"/>
    </location>
</feature>
<dbReference type="GO" id="GO:0045892">
    <property type="term" value="P:negative regulation of DNA-templated transcription"/>
    <property type="evidence" value="ECO:0007669"/>
    <property type="project" value="InterPro"/>
</dbReference>
<keyword evidence="1" id="KW-0805">Transcription regulation</keyword>
<evidence type="ECO:0000313" key="4">
    <source>
        <dbReference type="EMBL" id="MEC0275256.1"/>
    </source>
</evidence>
<dbReference type="Gene3D" id="1.10.357.10">
    <property type="entry name" value="Tetracycline Repressor, domain 2"/>
    <property type="match status" value="1"/>
</dbReference>
<protein>
    <recommendedName>
        <fullName evidence="3">Tetracycline repressor TetR C-terminal domain-containing protein</fullName>
    </recommendedName>
</protein>
<dbReference type="AlphaFoldDB" id="A0AAW9NDX5"/>
<gene>
    <name evidence="4" type="ORF">P4706_19570</name>
</gene>
<keyword evidence="2" id="KW-0804">Transcription</keyword>
<comment type="caution">
    <text evidence="4">The sequence shown here is derived from an EMBL/GenBank/DDBJ whole genome shotgun (WGS) entry which is preliminary data.</text>
</comment>
<evidence type="ECO:0000259" key="3">
    <source>
        <dbReference type="Pfam" id="PF02909"/>
    </source>
</evidence>
<dbReference type="InterPro" id="IPR004111">
    <property type="entry name" value="Repressor_TetR_C"/>
</dbReference>
<accession>A0AAW9NDX5</accession>
<dbReference type="Proteomes" id="UP001307168">
    <property type="component" value="Unassembled WGS sequence"/>
</dbReference>
<evidence type="ECO:0000256" key="2">
    <source>
        <dbReference type="ARBA" id="ARBA00023163"/>
    </source>
</evidence>
<dbReference type="InterPro" id="IPR036271">
    <property type="entry name" value="Tet_transcr_reg_TetR-rel_C_sf"/>
</dbReference>
<dbReference type="SUPFAM" id="SSF48498">
    <property type="entry name" value="Tetracyclin repressor-like, C-terminal domain"/>
    <property type="match status" value="1"/>
</dbReference>
<evidence type="ECO:0000313" key="5">
    <source>
        <dbReference type="Proteomes" id="UP001307168"/>
    </source>
</evidence>
<dbReference type="EMBL" id="JARNBH010000019">
    <property type="protein sequence ID" value="MEC0275256.1"/>
    <property type="molecule type" value="Genomic_DNA"/>
</dbReference>
<keyword evidence="5" id="KW-1185">Reference proteome</keyword>
<organism evidence="4 5">
    <name type="scientific">Peribacillus castrilensis</name>
    <dbReference type="NCBI Taxonomy" id="2897690"/>
    <lineage>
        <taxon>Bacteria</taxon>
        <taxon>Bacillati</taxon>
        <taxon>Bacillota</taxon>
        <taxon>Bacilli</taxon>
        <taxon>Bacillales</taxon>
        <taxon>Bacillaceae</taxon>
        <taxon>Peribacillus</taxon>
    </lineage>
</organism>
<proteinExistence type="predicted"/>
<dbReference type="Pfam" id="PF02909">
    <property type="entry name" value="TetR_C_1"/>
    <property type="match status" value="1"/>
</dbReference>
<reference evidence="4 5" key="1">
    <citation type="submission" date="2023-03" db="EMBL/GenBank/DDBJ databases">
        <title>Bacillus Genome Sequencing.</title>
        <authorList>
            <person name="Dunlap C."/>
        </authorList>
    </citation>
    <scope>NUCLEOTIDE SEQUENCE [LARGE SCALE GENOMIC DNA]</scope>
    <source>
        <strain evidence="4 5">B-41290</strain>
    </source>
</reference>
<evidence type="ECO:0000256" key="1">
    <source>
        <dbReference type="ARBA" id="ARBA00023015"/>
    </source>
</evidence>
<name>A0AAW9NDX5_9BACI</name>
<sequence length="64" mass="7423">MAFEQASRKQDGTAMDSLYVSYQSVDAKEYPLISSLKEELFSGEQERFRWGLEVILQGMLQMQK</sequence>